<comment type="similarity">
    <text evidence="1">Belongs to the cyclin family. Cyclin D subfamily.</text>
</comment>
<keyword evidence="4 7" id="KW-0195">Cyclin</keyword>
<name>A0A1Q3CKW9_CEPFO</name>
<dbReference type="Pfam" id="PF00134">
    <property type="entry name" value="Cyclin_N"/>
    <property type="match status" value="1"/>
</dbReference>
<dbReference type="Pfam" id="PF02984">
    <property type="entry name" value="Cyclin_C"/>
    <property type="match status" value="1"/>
</dbReference>
<evidence type="ECO:0000259" key="9">
    <source>
        <dbReference type="SMART" id="SM01332"/>
    </source>
</evidence>
<dbReference type="SMART" id="SM00385">
    <property type="entry name" value="CYCLIN"/>
    <property type="match status" value="1"/>
</dbReference>
<evidence type="ECO:0000256" key="4">
    <source>
        <dbReference type="ARBA" id="ARBA00023127"/>
    </source>
</evidence>
<evidence type="ECO:0000256" key="3">
    <source>
        <dbReference type="ARBA" id="ARBA00022618"/>
    </source>
</evidence>
<evidence type="ECO:0000256" key="5">
    <source>
        <dbReference type="ARBA" id="ARBA00023306"/>
    </source>
</evidence>
<dbReference type="EMBL" id="BDDD01002279">
    <property type="protein sequence ID" value="GAV80896.1"/>
    <property type="molecule type" value="Genomic_DNA"/>
</dbReference>
<evidence type="ECO:0000256" key="7">
    <source>
        <dbReference type="RuleBase" id="RU000383"/>
    </source>
</evidence>
<keyword evidence="3" id="KW-0132">Cell division</keyword>
<comment type="caution">
    <text evidence="10">The sequence shown here is derived from an EMBL/GenBank/DDBJ whole genome shotgun (WGS) entry which is preliminary data.</text>
</comment>
<dbReference type="CDD" id="cd20544">
    <property type="entry name" value="CYCLIN_AtCycD-like_rpt2"/>
    <property type="match status" value="1"/>
</dbReference>
<dbReference type="OrthoDB" id="306099at2759"/>
<dbReference type="GO" id="GO:0051301">
    <property type="term" value="P:cell division"/>
    <property type="evidence" value="ECO:0007669"/>
    <property type="project" value="UniProtKB-KW"/>
</dbReference>
<feature type="domain" description="Cyclin-like" evidence="8">
    <location>
        <begin position="85"/>
        <end position="171"/>
    </location>
</feature>
<evidence type="ECO:0000313" key="11">
    <source>
        <dbReference type="Proteomes" id="UP000187406"/>
    </source>
</evidence>
<dbReference type="InterPro" id="IPR006671">
    <property type="entry name" value="Cyclin_N"/>
</dbReference>
<dbReference type="InterPro" id="IPR013763">
    <property type="entry name" value="Cyclin-like_dom"/>
</dbReference>
<gene>
    <name evidence="10" type="ORF">CFOL_v3_24355</name>
</gene>
<dbReference type="FunCoup" id="A0A1Q3CKW9">
    <property type="interactions" value="647"/>
</dbReference>
<keyword evidence="11" id="KW-1185">Reference proteome</keyword>
<dbReference type="STRING" id="3775.A0A1Q3CKW9"/>
<evidence type="ECO:0000259" key="8">
    <source>
        <dbReference type="SMART" id="SM00385"/>
    </source>
</evidence>
<feature type="domain" description="Cyclin C-terminal" evidence="9">
    <location>
        <begin position="180"/>
        <end position="304"/>
    </location>
</feature>
<dbReference type="InParanoid" id="A0A1Q3CKW9"/>
<organism evidence="10 11">
    <name type="scientific">Cephalotus follicularis</name>
    <name type="common">Albany pitcher plant</name>
    <dbReference type="NCBI Taxonomy" id="3775"/>
    <lineage>
        <taxon>Eukaryota</taxon>
        <taxon>Viridiplantae</taxon>
        <taxon>Streptophyta</taxon>
        <taxon>Embryophyta</taxon>
        <taxon>Tracheophyta</taxon>
        <taxon>Spermatophyta</taxon>
        <taxon>Magnoliopsida</taxon>
        <taxon>eudicotyledons</taxon>
        <taxon>Gunneridae</taxon>
        <taxon>Pentapetalae</taxon>
        <taxon>rosids</taxon>
        <taxon>fabids</taxon>
        <taxon>Oxalidales</taxon>
        <taxon>Cephalotaceae</taxon>
        <taxon>Cephalotus</taxon>
    </lineage>
</organism>
<dbReference type="CDD" id="cd20543">
    <property type="entry name" value="CYCLIN_AtCycD-like_rpt1"/>
    <property type="match status" value="1"/>
</dbReference>
<dbReference type="SUPFAM" id="SSF47954">
    <property type="entry name" value="Cyclin-like"/>
    <property type="match status" value="1"/>
</dbReference>
<dbReference type="Proteomes" id="UP000187406">
    <property type="component" value="Unassembled WGS sequence"/>
</dbReference>
<dbReference type="InterPro" id="IPR036915">
    <property type="entry name" value="Cyclin-like_sf"/>
</dbReference>
<reference evidence="11" key="1">
    <citation type="submission" date="2016-04" db="EMBL/GenBank/DDBJ databases">
        <title>Cephalotus genome sequencing.</title>
        <authorList>
            <person name="Fukushima K."/>
            <person name="Hasebe M."/>
            <person name="Fang X."/>
        </authorList>
    </citation>
    <scope>NUCLEOTIDE SEQUENCE [LARGE SCALE GENOMIC DNA]</scope>
    <source>
        <strain evidence="11">cv. St1</strain>
    </source>
</reference>
<sequence>MGDPDNNPFSLSSLLCQEDDSCFKEQIDENDDRNNNPYIVLEENDIEHIVELFERETSTYGSRSFHYSSRISESWLKYSRLNAIEWILNTRAKFGFQFHTAYLSVTYFDRILSMRYIEDGKLVAVRLLSVACLSLAAKMEECNVPLLADFVVEDYNFENNVIKRMEILVLQTLEWKMRSITPFAYLRYFINTFCGESRPQLVSKAVVFVLAIVEVISLVEHRPSIIAAAAVLAASDGHLSRNAVGLKVNLIPSWGSQENEHVFSCYALMQEIEMGKLKTPKTAIDLAIASKTNGIGTKRKLTFNDSDDNFPSRKH</sequence>
<evidence type="ECO:0000256" key="1">
    <source>
        <dbReference type="ARBA" id="ARBA00009065"/>
    </source>
</evidence>
<dbReference type="Gene3D" id="1.10.472.10">
    <property type="entry name" value="Cyclin-like"/>
    <property type="match status" value="2"/>
</dbReference>
<proteinExistence type="inferred from homology"/>
<dbReference type="AlphaFoldDB" id="A0A1Q3CKW9"/>
<keyword evidence="5" id="KW-0131">Cell cycle</keyword>
<dbReference type="SMART" id="SM01332">
    <property type="entry name" value="Cyclin_C"/>
    <property type="match status" value="1"/>
</dbReference>
<dbReference type="InterPro" id="IPR004367">
    <property type="entry name" value="Cyclin_C-dom"/>
</dbReference>
<dbReference type="InterPro" id="IPR039361">
    <property type="entry name" value="Cyclin"/>
</dbReference>
<dbReference type="PANTHER" id="PTHR10177">
    <property type="entry name" value="CYCLINS"/>
    <property type="match status" value="1"/>
</dbReference>
<evidence type="ECO:0000256" key="6">
    <source>
        <dbReference type="ARBA" id="ARBA00032263"/>
    </source>
</evidence>
<dbReference type="FunFam" id="1.10.472.10:FF:000069">
    <property type="entry name" value="Cyclin-D5-1"/>
    <property type="match status" value="1"/>
</dbReference>
<dbReference type="PROSITE" id="PS00292">
    <property type="entry name" value="CYCLINS"/>
    <property type="match status" value="1"/>
</dbReference>
<evidence type="ECO:0000313" key="10">
    <source>
        <dbReference type="EMBL" id="GAV80896.1"/>
    </source>
</evidence>
<protein>
    <recommendedName>
        <fullName evidence="6">B-like cyclin</fullName>
    </recommendedName>
</protein>
<dbReference type="InterPro" id="IPR048258">
    <property type="entry name" value="Cyclins_cyclin-box"/>
</dbReference>
<comment type="subunit">
    <text evidence="2">Interacts with the CDC2 protein kinase to form a serine/threonine kinase holoenzyme complex also known as maturation promoting factor (MPF). The cyclin subunit imparts substrate specificity to the complex.</text>
</comment>
<evidence type="ECO:0000256" key="2">
    <source>
        <dbReference type="ARBA" id="ARBA00011177"/>
    </source>
</evidence>
<accession>A0A1Q3CKW9</accession>